<dbReference type="PROSITE" id="PS00092">
    <property type="entry name" value="N6_MTASE"/>
    <property type="match status" value="1"/>
</dbReference>
<evidence type="ECO:0000256" key="6">
    <source>
        <dbReference type="ARBA" id="ARBA00023125"/>
    </source>
</evidence>
<dbReference type="InterPro" id="IPR011639">
    <property type="entry name" value="MethylTrfase_TaqI-like_dom"/>
</dbReference>
<sequence>MNKSLAKGIVSIIKEMEYADYICSVKYVIFFVSKILYDIKTSGRDILTQGYTRYRSTPNFYGDEPNVFKEHIKFNLNDKNTEEKIFNLISLSIDKNPMYSPAELYEILLTSREKKVLGQVYTPYELIDKMLSQVFRIKGINKKLKILDPSCGGGYFLAESFRRIKSKLNDVDDKYIIENMLYGIDIDDFSIFLTKMSILFISDSYDVHFNIYNLDFLTDDINIGNFDIIIGNPPYVGHKNTSAEYKKILYEKYTDVFYDKADISYCFFQKSKKLLKYNGILSFITSRYFLEALYADKLREYLKENFSIVSLSDFSGKTTFKNAMVSPAVITLFNLVGNNNQFPYVKYINDKIESFRYDQDKLKSTGWIILKDADEQLFNRINAISNTFIKDICNIKQGIITGLDKAFIVNEEIIKNYNIEENLLRKWIKNSNISKSDIKYNNLYLIYTNLIDDEEKYPNTINYLLQFRDKLSNRRECKNGYRKWYELQWSRIQSDFENPKIIFPYKSKGNNFCYDEKGYFCSADIYFINNLRDNINYEYLLNYLNSNIFEFYFKCIAKKVGNGLYEYYPNKLNNAKIYLPTEKQTQNISDLGKISIELFLKKMFNITDEEVNIIYKYNEKG</sequence>
<keyword evidence="5" id="KW-0680">Restriction system</keyword>
<evidence type="ECO:0000313" key="11">
    <source>
        <dbReference type="Proteomes" id="UP000611629"/>
    </source>
</evidence>
<dbReference type="GO" id="GO:0032259">
    <property type="term" value="P:methylation"/>
    <property type="evidence" value="ECO:0007669"/>
    <property type="project" value="UniProtKB-KW"/>
</dbReference>
<dbReference type="InterPro" id="IPR029063">
    <property type="entry name" value="SAM-dependent_MTases_sf"/>
</dbReference>
<proteinExistence type="predicted"/>
<evidence type="ECO:0000259" key="9">
    <source>
        <dbReference type="Pfam" id="PF12950"/>
    </source>
</evidence>
<dbReference type="Pfam" id="PF12950">
    <property type="entry name" value="TaqI_C"/>
    <property type="match status" value="1"/>
</dbReference>
<dbReference type="Proteomes" id="UP000611629">
    <property type="component" value="Unassembled WGS sequence"/>
</dbReference>
<dbReference type="GO" id="GO:0009307">
    <property type="term" value="P:DNA restriction-modification system"/>
    <property type="evidence" value="ECO:0007669"/>
    <property type="project" value="UniProtKB-KW"/>
</dbReference>
<keyword evidence="6" id="KW-0238">DNA-binding</keyword>
<evidence type="ECO:0000256" key="7">
    <source>
        <dbReference type="ARBA" id="ARBA00047942"/>
    </source>
</evidence>
<evidence type="ECO:0000256" key="4">
    <source>
        <dbReference type="ARBA" id="ARBA00022691"/>
    </source>
</evidence>
<keyword evidence="3" id="KW-0808">Transferase</keyword>
<evidence type="ECO:0000256" key="2">
    <source>
        <dbReference type="ARBA" id="ARBA00022603"/>
    </source>
</evidence>
<feature type="domain" description="TaqI-like C-terminal specificity" evidence="9">
    <location>
        <begin position="428"/>
        <end position="574"/>
    </location>
</feature>
<evidence type="ECO:0000256" key="5">
    <source>
        <dbReference type="ARBA" id="ARBA00022747"/>
    </source>
</evidence>
<dbReference type="InterPro" id="IPR025931">
    <property type="entry name" value="TaqI_C"/>
</dbReference>
<dbReference type="PANTHER" id="PTHR33841">
    <property type="entry name" value="DNA METHYLTRANSFERASE YEEA-RELATED"/>
    <property type="match status" value="1"/>
</dbReference>
<dbReference type="SUPFAM" id="SSF116734">
    <property type="entry name" value="DNA methylase specificity domain"/>
    <property type="match status" value="1"/>
</dbReference>
<name>A0A974BKC3_SEDHY</name>
<evidence type="ECO:0000256" key="3">
    <source>
        <dbReference type="ARBA" id="ARBA00022679"/>
    </source>
</evidence>
<organism evidence="10 11">
    <name type="scientific">Sedimentibacter hydroxybenzoicus DSM 7310</name>
    <dbReference type="NCBI Taxonomy" id="1123245"/>
    <lineage>
        <taxon>Bacteria</taxon>
        <taxon>Bacillati</taxon>
        <taxon>Bacillota</taxon>
        <taxon>Tissierellia</taxon>
        <taxon>Sedimentibacter</taxon>
    </lineage>
</organism>
<dbReference type="InterPro" id="IPR050953">
    <property type="entry name" value="N4_N6_ade-DNA_methylase"/>
</dbReference>
<dbReference type="SUPFAM" id="SSF53335">
    <property type="entry name" value="S-adenosyl-L-methionine-dependent methyltransferases"/>
    <property type="match status" value="1"/>
</dbReference>
<comment type="catalytic activity">
    <reaction evidence="7">
        <text>a 2'-deoxyadenosine in DNA + S-adenosyl-L-methionine = an N(6)-methyl-2'-deoxyadenosine in DNA + S-adenosyl-L-homocysteine + H(+)</text>
        <dbReference type="Rhea" id="RHEA:15197"/>
        <dbReference type="Rhea" id="RHEA-COMP:12418"/>
        <dbReference type="Rhea" id="RHEA-COMP:12419"/>
        <dbReference type="ChEBI" id="CHEBI:15378"/>
        <dbReference type="ChEBI" id="CHEBI:57856"/>
        <dbReference type="ChEBI" id="CHEBI:59789"/>
        <dbReference type="ChEBI" id="CHEBI:90615"/>
        <dbReference type="ChEBI" id="CHEBI:90616"/>
        <dbReference type="EC" id="2.1.1.72"/>
    </reaction>
</comment>
<keyword evidence="4" id="KW-0949">S-adenosyl-L-methionine</keyword>
<keyword evidence="2 10" id="KW-0489">Methyltransferase</keyword>
<keyword evidence="11" id="KW-1185">Reference proteome</keyword>
<dbReference type="GO" id="GO:0009007">
    <property type="term" value="F:site-specific DNA-methyltransferase (adenine-specific) activity"/>
    <property type="evidence" value="ECO:0007669"/>
    <property type="project" value="UniProtKB-EC"/>
</dbReference>
<dbReference type="GO" id="GO:0003677">
    <property type="term" value="F:DNA binding"/>
    <property type="evidence" value="ECO:0007669"/>
    <property type="project" value="UniProtKB-KW"/>
</dbReference>
<accession>A0A974BKC3</accession>
<dbReference type="EC" id="2.1.1.72" evidence="1"/>
<evidence type="ECO:0000313" key="10">
    <source>
        <dbReference type="EMBL" id="NYB74461.1"/>
    </source>
</evidence>
<reference evidence="10" key="1">
    <citation type="submission" date="2020-07" db="EMBL/GenBank/DDBJ databases">
        <title>Genomic analysis of a strain of Sedimentibacter Hydroxybenzoicus DSM7310.</title>
        <authorList>
            <person name="Ma S."/>
        </authorList>
    </citation>
    <scope>NUCLEOTIDE SEQUENCE</scope>
    <source>
        <strain evidence="10">DSM 7310</strain>
    </source>
</reference>
<dbReference type="Pfam" id="PF07669">
    <property type="entry name" value="Eco57I"/>
    <property type="match status" value="1"/>
</dbReference>
<dbReference type="AlphaFoldDB" id="A0A974BKC3"/>
<evidence type="ECO:0000256" key="1">
    <source>
        <dbReference type="ARBA" id="ARBA00011900"/>
    </source>
</evidence>
<dbReference type="RefSeq" id="WP_179238171.1">
    <property type="nucleotide sequence ID" value="NZ_JACBNQ010000010.1"/>
</dbReference>
<dbReference type="PRINTS" id="PR00507">
    <property type="entry name" value="N12N6MTFRASE"/>
</dbReference>
<dbReference type="InterPro" id="IPR002052">
    <property type="entry name" value="DNA_methylase_N6_adenine_CS"/>
</dbReference>
<feature type="domain" description="Type II methyltransferase M.TaqI-like" evidence="8">
    <location>
        <begin position="179"/>
        <end position="320"/>
    </location>
</feature>
<dbReference type="Gene3D" id="3.40.50.150">
    <property type="entry name" value="Vaccinia Virus protein VP39"/>
    <property type="match status" value="1"/>
</dbReference>
<dbReference type="PANTHER" id="PTHR33841:SF6">
    <property type="entry name" value="TYPE II METHYLTRANSFERASE M.HINDII"/>
    <property type="match status" value="1"/>
</dbReference>
<evidence type="ECO:0000259" key="8">
    <source>
        <dbReference type="Pfam" id="PF07669"/>
    </source>
</evidence>
<comment type="caution">
    <text evidence="10">The sequence shown here is derived from an EMBL/GenBank/DDBJ whole genome shotgun (WGS) entry which is preliminary data.</text>
</comment>
<gene>
    <name evidence="10" type="ORF">HZF24_09970</name>
</gene>
<protein>
    <recommendedName>
        <fullName evidence="1">site-specific DNA-methyltransferase (adenine-specific)</fullName>
        <ecNumber evidence="1">2.1.1.72</ecNumber>
    </recommendedName>
</protein>
<dbReference type="EMBL" id="JACBNQ010000010">
    <property type="protein sequence ID" value="NYB74461.1"/>
    <property type="molecule type" value="Genomic_DNA"/>
</dbReference>